<sequence>MLYQFISITSNVRGIADSIKQKLDMLDDVLRTLKEKIKSSANYIAIIVSGIEKIIKHMQDKKSENRSRANTKKQK</sequence>
<proteinExistence type="predicted"/>
<evidence type="ECO:0000313" key="1">
    <source>
        <dbReference type="EMBL" id="OIO17279.1"/>
    </source>
</evidence>
<accession>A0A1J4U4U0</accession>
<dbReference type="AlphaFoldDB" id="A0A1J4U4U0"/>
<evidence type="ECO:0000313" key="2">
    <source>
        <dbReference type="Proteomes" id="UP000182465"/>
    </source>
</evidence>
<comment type="caution">
    <text evidence="1">The sequence shown here is derived from an EMBL/GenBank/DDBJ whole genome shotgun (WGS) entry which is preliminary data.</text>
</comment>
<organism evidence="1 2">
    <name type="scientific">Candidatus Kuenenbacteria bacterium CG1_02_38_13</name>
    <dbReference type="NCBI Taxonomy" id="1805235"/>
    <lineage>
        <taxon>Bacteria</taxon>
        <taxon>Candidatus Kueneniibacteriota</taxon>
    </lineage>
</organism>
<reference evidence="1 2" key="1">
    <citation type="journal article" date="2016" name="Environ. Microbiol.">
        <title>Genomic resolution of a cold subsurface aquifer community provides metabolic insights for novel microbes adapted to high CO concentrations.</title>
        <authorList>
            <person name="Probst A.J."/>
            <person name="Castelle C.J."/>
            <person name="Singh A."/>
            <person name="Brown C.T."/>
            <person name="Anantharaman K."/>
            <person name="Sharon I."/>
            <person name="Hug L.A."/>
            <person name="Burstein D."/>
            <person name="Emerson J.B."/>
            <person name="Thomas B.C."/>
            <person name="Banfield J.F."/>
        </authorList>
    </citation>
    <scope>NUCLEOTIDE SEQUENCE [LARGE SCALE GENOMIC DNA]</scope>
    <source>
        <strain evidence="1">CG1_02_38_13</strain>
    </source>
</reference>
<protein>
    <submittedName>
        <fullName evidence="1">Uncharacterized protein</fullName>
    </submittedName>
</protein>
<dbReference type="EMBL" id="MNVB01000035">
    <property type="protein sequence ID" value="OIO17279.1"/>
    <property type="molecule type" value="Genomic_DNA"/>
</dbReference>
<dbReference type="Proteomes" id="UP000182465">
    <property type="component" value="Unassembled WGS sequence"/>
</dbReference>
<name>A0A1J4U4U0_9BACT</name>
<gene>
    <name evidence="1" type="ORF">AUJ29_01765</name>
</gene>